<evidence type="ECO:0000259" key="4">
    <source>
        <dbReference type="Pfam" id="PF04500"/>
    </source>
</evidence>
<dbReference type="Pfam" id="PF04500">
    <property type="entry name" value="FLYWCH"/>
    <property type="match status" value="1"/>
</dbReference>
<feature type="non-terminal residue" evidence="5">
    <location>
        <position position="105"/>
    </location>
</feature>
<dbReference type="AlphaFoldDB" id="A0A1B6LVS4"/>
<dbReference type="InterPro" id="IPR007588">
    <property type="entry name" value="Znf_FLYWCH"/>
</dbReference>
<name>A0A1B6LVS4_9HEMI</name>
<keyword evidence="2" id="KW-0863">Zinc-finger</keyword>
<keyword evidence="1" id="KW-0479">Metal-binding</keyword>
<protein>
    <recommendedName>
        <fullName evidence="4">FLYWCH-type domain-containing protein</fullName>
    </recommendedName>
</protein>
<gene>
    <name evidence="5" type="ORF">g.1696</name>
</gene>
<keyword evidence="3" id="KW-0862">Zinc</keyword>
<evidence type="ECO:0000256" key="1">
    <source>
        <dbReference type="ARBA" id="ARBA00022723"/>
    </source>
</evidence>
<evidence type="ECO:0000313" key="5">
    <source>
        <dbReference type="EMBL" id="JAT27786.1"/>
    </source>
</evidence>
<feature type="domain" description="FLYWCH-type" evidence="4">
    <location>
        <begin position="8"/>
        <end position="68"/>
    </location>
</feature>
<dbReference type="EMBL" id="GEBQ01012191">
    <property type="protein sequence ID" value="JAT27786.1"/>
    <property type="molecule type" value="Transcribed_RNA"/>
</dbReference>
<accession>A0A1B6LVS4</accession>
<dbReference type="Gene3D" id="2.20.25.240">
    <property type="match status" value="1"/>
</dbReference>
<sequence length="105" mass="12267">FKLSQMFFMFSKKGNRLLVLDGFKYRQDTKGLRGLKWRCTNKTCVAYLYTDHSAEEVIMESHTKEHNHEQCSDLHRQYISNNLMQKVAEVLNEPLTKVINEAIGA</sequence>
<evidence type="ECO:0000256" key="3">
    <source>
        <dbReference type="ARBA" id="ARBA00022833"/>
    </source>
</evidence>
<reference evidence="5" key="1">
    <citation type="submission" date="2015-11" db="EMBL/GenBank/DDBJ databases">
        <title>De novo transcriptome assembly of four potential Pierce s Disease insect vectors from Arizona vineyards.</title>
        <authorList>
            <person name="Tassone E.E."/>
        </authorList>
    </citation>
    <scope>NUCLEOTIDE SEQUENCE</scope>
</reference>
<feature type="non-terminal residue" evidence="5">
    <location>
        <position position="1"/>
    </location>
</feature>
<evidence type="ECO:0000256" key="2">
    <source>
        <dbReference type="ARBA" id="ARBA00022771"/>
    </source>
</evidence>
<proteinExistence type="predicted"/>
<organism evidence="5">
    <name type="scientific">Graphocephala atropunctata</name>
    <dbReference type="NCBI Taxonomy" id="36148"/>
    <lineage>
        <taxon>Eukaryota</taxon>
        <taxon>Metazoa</taxon>
        <taxon>Ecdysozoa</taxon>
        <taxon>Arthropoda</taxon>
        <taxon>Hexapoda</taxon>
        <taxon>Insecta</taxon>
        <taxon>Pterygota</taxon>
        <taxon>Neoptera</taxon>
        <taxon>Paraneoptera</taxon>
        <taxon>Hemiptera</taxon>
        <taxon>Auchenorrhyncha</taxon>
        <taxon>Membracoidea</taxon>
        <taxon>Cicadellidae</taxon>
        <taxon>Cicadellinae</taxon>
        <taxon>Cicadellini</taxon>
        <taxon>Graphocephala</taxon>
    </lineage>
</organism>
<dbReference type="GO" id="GO:0008270">
    <property type="term" value="F:zinc ion binding"/>
    <property type="evidence" value="ECO:0007669"/>
    <property type="project" value="UniProtKB-KW"/>
</dbReference>